<dbReference type="AlphaFoldDB" id="A0A1E3NXD1"/>
<gene>
    <name evidence="8" type="ORF">WICANDRAFT_85051</name>
</gene>
<evidence type="ECO:0000313" key="8">
    <source>
        <dbReference type="EMBL" id="ODQ57851.1"/>
    </source>
</evidence>
<dbReference type="Gene3D" id="1.20.1740.10">
    <property type="entry name" value="Amino acid/polyamine transporter I"/>
    <property type="match status" value="1"/>
</dbReference>
<name>A0A1E3NXD1_WICAA</name>
<protein>
    <recommendedName>
        <fullName evidence="10">Amino acid permease/ SLC12A domain-containing protein</fullName>
    </recommendedName>
</protein>
<dbReference type="GeneID" id="30203076"/>
<feature type="transmembrane region" description="Helical" evidence="7">
    <location>
        <begin position="136"/>
        <end position="156"/>
    </location>
</feature>
<evidence type="ECO:0000256" key="6">
    <source>
        <dbReference type="ARBA" id="ARBA00061200"/>
    </source>
</evidence>
<proteinExistence type="inferred from homology"/>
<keyword evidence="5 7" id="KW-0472">Membrane</keyword>
<feature type="transmembrane region" description="Helical" evidence="7">
    <location>
        <begin position="453"/>
        <end position="472"/>
    </location>
</feature>
<evidence type="ECO:0000256" key="5">
    <source>
        <dbReference type="ARBA" id="ARBA00023136"/>
    </source>
</evidence>
<comment type="similarity">
    <text evidence="6">Belongs to the amino acid-polyamine-organocation (APC) superfamily. Amino acid/choline transporter (ACT) (TC 2.A.3.4) family.</text>
</comment>
<dbReference type="InterPro" id="IPR002293">
    <property type="entry name" value="AA/rel_permease1"/>
</dbReference>
<dbReference type="EMBL" id="KV454212">
    <property type="protein sequence ID" value="ODQ57851.1"/>
    <property type="molecule type" value="Genomic_DNA"/>
</dbReference>
<organism evidence="8 9">
    <name type="scientific">Wickerhamomyces anomalus (strain ATCC 58044 / CBS 1984 / NCYC 433 / NRRL Y-366-8)</name>
    <name type="common">Yeast</name>
    <name type="synonym">Hansenula anomala</name>
    <dbReference type="NCBI Taxonomy" id="683960"/>
    <lineage>
        <taxon>Eukaryota</taxon>
        <taxon>Fungi</taxon>
        <taxon>Dikarya</taxon>
        <taxon>Ascomycota</taxon>
        <taxon>Saccharomycotina</taxon>
        <taxon>Saccharomycetes</taxon>
        <taxon>Phaffomycetales</taxon>
        <taxon>Wickerhamomycetaceae</taxon>
        <taxon>Wickerhamomyces</taxon>
    </lineage>
</organism>
<keyword evidence="4 7" id="KW-1133">Transmembrane helix</keyword>
<sequence length="514" mass="55692">MGYKQELKRSFSTLQVFGISFSIMGLLPSIATVLGTGITGGPVSLIWGWLLGGIFIMTIGIGMSELASSYPTSGGLYFWTFHYAPMKYKVALSFFIGITNSLALTAALCSITYGLAENILACVAVAVGDSFTITNGITYGVFAACVILQTGVTCLASSAVSRLQSLSIYVNVFLVILFLIVLPIGTHNTRGEFNDAKYIFGDFENFSDWSNGWTFFQYGFGSVVWTVGAFDSAVHMCEEATDPTKAVPIGICMSIGVCVVIGFIINIVIAACMIPDIDAILNSSTGQPLAQIFLDLLGKRWTIAFMSLIAVGQFLMGASTLTAISRQVWAFARDDGLPFSGFIKVVNKRLQVPIRSIIFSSIVALILGLLCLIGTTAANALFSLSIMGNYMSWVAPQILRFCCPKSANFEPGKFYLGKIWSPIVNWISIIFQLFIIVMVCLPDNKAVDPNTMNYTIVVNGGTWILSMAYFYLYKHKTYSGPKSNLDDDDVLTGTEVELSNVTDAKMLSSKGQSG</sequence>
<feature type="transmembrane region" description="Helical" evidence="7">
    <location>
        <begin position="357"/>
        <end position="382"/>
    </location>
</feature>
<dbReference type="PANTHER" id="PTHR45649">
    <property type="entry name" value="AMINO-ACID PERMEASE BAT1"/>
    <property type="match status" value="1"/>
</dbReference>
<dbReference type="GO" id="GO:0015101">
    <property type="term" value="F:organic cation transmembrane transporter activity"/>
    <property type="evidence" value="ECO:0007669"/>
    <property type="project" value="UniProtKB-ARBA"/>
</dbReference>
<dbReference type="Proteomes" id="UP000094112">
    <property type="component" value="Unassembled WGS sequence"/>
</dbReference>
<feature type="transmembrane region" description="Helical" evidence="7">
    <location>
        <begin position="168"/>
        <end position="185"/>
    </location>
</feature>
<feature type="transmembrane region" description="Helical" evidence="7">
    <location>
        <begin position="46"/>
        <end position="67"/>
    </location>
</feature>
<feature type="transmembrane region" description="Helical" evidence="7">
    <location>
        <begin position="12"/>
        <end position="34"/>
    </location>
</feature>
<dbReference type="Pfam" id="PF13520">
    <property type="entry name" value="AA_permease_2"/>
    <property type="match status" value="1"/>
</dbReference>
<dbReference type="OrthoDB" id="4476201at2759"/>
<feature type="transmembrane region" description="Helical" evidence="7">
    <location>
        <begin position="303"/>
        <end position="324"/>
    </location>
</feature>
<dbReference type="PIRSF" id="PIRSF006060">
    <property type="entry name" value="AA_transporter"/>
    <property type="match status" value="1"/>
</dbReference>
<evidence type="ECO:0000256" key="4">
    <source>
        <dbReference type="ARBA" id="ARBA00022989"/>
    </source>
</evidence>
<feature type="transmembrane region" description="Helical" evidence="7">
    <location>
        <begin position="215"/>
        <end position="234"/>
    </location>
</feature>
<dbReference type="RefSeq" id="XP_019037058.1">
    <property type="nucleotide sequence ID" value="XM_019185830.1"/>
</dbReference>
<comment type="subcellular location">
    <subcellularLocation>
        <location evidence="1">Membrane</location>
        <topology evidence="1">Multi-pass membrane protein</topology>
    </subcellularLocation>
</comment>
<evidence type="ECO:0000256" key="7">
    <source>
        <dbReference type="SAM" id="Phobius"/>
    </source>
</evidence>
<feature type="transmembrane region" description="Helical" evidence="7">
    <location>
        <begin position="423"/>
        <end position="441"/>
    </location>
</feature>
<dbReference type="FunFam" id="1.20.1740.10:FF:000046">
    <property type="entry name" value="Amino-acid permease, putative"/>
    <property type="match status" value="1"/>
</dbReference>
<keyword evidence="2" id="KW-0813">Transport</keyword>
<feature type="transmembrane region" description="Helical" evidence="7">
    <location>
        <begin position="88"/>
        <end position="116"/>
    </location>
</feature>
<evidence type="ECO:0008006" key="10">
    <source>
        <dbReference type="Google" id="ProtNLM"/>
    </source>
</evidence>
<evidence type="ECO:0000313" key="9">
    <source>
        <dbReference type="Proteomes" id="UP000094112"/>
    </source>
</evidence>
<dbReference type="PANTHER" id="PTHR45649:SF6">
    <property type="entry name" value="GABA-SPECIFIC PERMEASE"/>
    <property type="match status" value="1"/>
</dbReference>
<reference evidence="8 9" key="1">
    <citation type="journal article" date="2016" name="Proc. Natl. Acad. Sci. U.S.A.">
        <title>Comparative genomics of biotechnologically important yeasts.</title>
        <authorList>
            <person name="Riley R."/>
            <person name="Haridas S."/>
            <person name="Wolfe K.H."/>
            <person name="Lopes M.R."/>
            <person name="Hittinger C.T."/>
            <person name="Goeker M."/>
            <person name="Salamov A.A."/>
            <person name="Wisecaver J.H."/>
            <person name="Long T.M."/>
            <person name="Calvey C.H."/>
            <person name="Aerts A.L."/>
            <person name="Barry K.W."/>
            <person name="Choi C."/>
            <person name="Clum A."/>
            <person name="Coughlan A.Y."/>
            <person name="Deshpande S."/>
            <person name="Douglass A.P."/>
            <person name="Hanson S.J."/>
            <person name="Klenk H.-P."/>
            <person name="LaButti K.M."/>
            <person name="Lapidus A."/>
            <person name="Lindquist E.A."/>
            <person name="Lipzen A.M."/>
            <person name="Meier-Kolthoff J.P."/>
            <person name="Ohm R.A."/>
            <person name="Otillar R.P."/>
            <person name="Pangilinan J.L."/>
            <person name="Peng Y."/>
            <person name="Rokas A."/>
            <person name="Rosa C.A."/>
            <person name="Scheuner C."/>
            <person name="Sibirny A.A."/>
            <person name="Slot J.C."/>
            <person name="Stielow J.B."/>
            <person name="Sun H."/>
            <person name="Kurtzman C.P."/>
            <person name="Blackwell M."/>
            <person name="Grigoriev I.V."/>
            <person name="Jeffries T.W."/>
        </authorList>
    </citation>
    <scope>NUCLEOTIDE SEQUENCE [LARGE SCALE GENOMIC DNA]</scope>
    <source>
        <strain evidence="9">ATCC 58044 / CBS 1984 / NCYC 433 / NRRL Y-366-8</strain>
    </source>
</reference>
<keyword evidence="9" id="KW-1185">Reference proteome</keyword>
<dbReference type="GO" id="GO:0016020">
    <property type="term" value="C:membrane"/>
    <property type="evidence" value="ECO:0007669"/>
    <property type="project" value="UniProtKB-SubCell"/>
</dbReference>
<evidence type="ECO:0000256" key="3">
    <source>
        <dbReference type="ARBA" id="ARBA00022692"/>
    </source>
</evidence>
<evidence type="ECO:0000256" key="1">
    <source>
        <dbReference type="ARBA" id="ARBA00004141"/>
    </source>
</evidence>
<feature type="transmembrane region" description="Helical" evidence="7">
    <location>
        <begin position="246"/>
        <end position="269"/>
    </location>
</feature>
<dbReference type="STRING" id="683960.A0A1E3NXD1"/>
<evidence type="ECO:0000256" key="2">
    <source>
        <dbReference type="ARBA" id="ARBA00022448"/>
    </source>
</evidence>
<keyword evidence="3 7" id="KW-0812">Transmembrane</keyword>
<accession>A0A1E3NXD1</accession>